<name>C9Y7G6_CURXX</name>
<evidence type="ECO:0000256" key="1">
    <source>
        <dbReference type="ARBA" id="ARBA00004401"/>
    </source>
</evidence>
<dbReference type="InterPro" id="IPR011922">
    <property type="entry name" value="Cell_div_FtsL"/>
</dbReference>
<dbReference type="HAMAP" id="MF_00910">
    <property type="entry name" value="FtsL"/>
    <property type="match status" value="1"/>
</dbReference>
<proteinExistence type="inferred from homology"/>
<keyword evidence="6 8" id="KW-0472">Membrane</keyword>
<dbReference type="Pfam" id="PF04999">
    <property type="entry name" value="FtsL"/>
    <property type="match status" value="1"/>
</dbReference>
<reference evidence="10" key="1">
    <citation type="journal article" date="2010" name="Nature">
        <title>The dynamic genome of Hydra.</title>
        <authorList>
            <person name="Chapman J.A."/>
            <person name="Kirkness E.F."/>
            <person name="Simakov O."/>
            <person name="Hampson S.E."/>
            <person name="Mitros T."/>
            <person name="Weinmaier T."/>
            <person name="Rattei T."/>
            <person name="Balasubramanian P.G."/>
            <person name="Borman J."/>
            <person name="Busam D."/>
            <person name="Disbennett K."/>
            <person name="Pfannkoch C."/>
            <person name="Sumin N."/>
            <person name="Sutton G."/>
            <person name="Viswanathan L."/>
            <person name="Walenz B."/>
            <person name="Goodstein D.M."/>
            <person name="Hellsten U."/>
            <person name="Kawashima T."/>
            <person name="Prochnik S.E."/>
            <person name="Putnam N.H."/>
            <person name="Shu S."/>
            <person name="Blumberg B."/>
            <person name="Dana C.E."/>
            <person name="Gee L."/>
            <person name="Kibler D.F."/>
            <person name="Law L."/>
            <person name="Lindgens D."/>
            <person name="Martinez D.E."/>
            <person name="Peng J."/>
            <person name="Wigge P.A."/>
            <person name="Bertulat B."/>
            <person name="Guder C."/>
            <person name="Nakamura Y."/>
            <person name="Ozbek S."/>
            <person name="Watanabe H."/>
            <person name="Khalturin K."/>
            <person name="Hemmrich G."/>
            <person name="Franke A."/>
            <person name="Augustin R."/>
            <person name="Fraune S."/>
            <person name="Hayakawa E."/>
            <person name="Hayakawa S."/>
            <person name="Hirose M."/>
            <person name="Hwang J."/>
            <person name="Ikeo K."/>
            <person name="Nishimiya-Fujisawa C."/>
            <person name="Ogura A."/>
            <person name="Takahashi T."/>
            <person name="Steinmetz P.R."/>
            <person name="Zhang X."/>
            <person name="Aufschnaiter R."/>
            <person name="Eder M.K."/>
            <person name="Gorny A.K."/>
            <person name="Salvenmoser W."/>
            <person name="Heimberg A.M."/>
            <person name="Wheeler B.M."/>
            <person name="Peterson K.J."/>
            <person name="Boettger A."/>
            <person name="Tischler P."/>
            <person name="Wolf A."/>
            <person name="Gojobori T."/>
            <person name="Remington K.A."/>
            <person name="Strausberg R.L."/>
            <person name="Venter J."/>
            <person name="Technau U."/>
            <person name="Hobmayer B."/>
            <person name="Bosch T.C."/>
            <person name="Holstein T.W."/>
            <person name="Fujisawa T."/>
            <person name="Bode H.R."/>
            <person name="David C.N."/>
            <person name="Rokhsar D.S."/>
            <person name="Steele R.E."/>
        </authorList>
    </citation>
    <scope>NUCLEOTIDE SEQUENCE</scope>
</reference>
<organism evidence="10">
    <name type="scientific">Curvibacter symbiont subsp. Hydra magnipapillata</name>
    <dbReference type="NCBI Taxonomy" id="667019"/>
    <lineage>
        <taxon>Bacteria</taxon>
        <taxon>Pseudomonadati</taxon>
        <taxon>Pseudomonadota</taxon>
        <taxon>Betaproteobacteria</taxon>
        <taxon>Burkholderiales</taxon>
        <taxon>Comamonadaceae</taxon>
        <taxon>Curvibacter</taxon>
    </lineage>
</organism>
<accession>C9Y7G6</accession>
<dbReference type="NCBIfam" id="TIGR02209">
    <property type="entry name" value="ftsL_broad"/>
    <property type="match status" value="1"/>
</dbReference>
<keyword evidence="4 8" id="KW-0812">Transmembrane</keyword>
<dbReference type="PANTHER" id="PTHR37479:SF1">
    <property type="entry name" value="CELL DIVISION PROTEIN FTSL"/>
    <property type="match status" value="1"/>
</dbReference>
<gene>
    <name evidence="8" type="primary">ftsL</name>
    <name evidence="10" type="ORF">Csp_A00670</name>
</gene>
<evidence type="ECO:0000256" key="4">
    <source>
        <dbReference type="ARBA" id="ARBA00022692"/>
    </source>
</evidence>
<evidence type="ECO:0000256" key="6">
    <source>
        <dbReference type="ARBA" id="ARBA00023136"/>
    </source>
</evidence>
<dbReference type="EMBL" id="FN543104">
    <property type="protein sequence ID" value="CBA27116.1"/>
    <property type="molecule type" value="Genomic_DNA"/>
</dbReference>
<keyword evidence="3 8" id="KW-0132">Cell division</keyword>
<keyword evidence="8" id="KW-0997">Cell inner membrane</keyword>
<comment type="subunit">
    <text evidence="8">Part of a complex composed of FtsB, FtsL and FtsQ.</text>
</comment>
<dbReference type="GO" id="GO:0032153">
    <property type="term" value="C:cell division site"/>
    <property type="evidence" value="ECO:0007669"/>
    <property type="project" value="UniProtKB-UniRule"/>
</dbReference>
<dbReference type="AlphaFoldDB" id="C9Y7G6"/>
<protein>
    <recommendedName>
        <fullName evidence="8 9">Cell division protein FtsL</fullName>
    </recommendedName>
</protein>
<evidence type="ECO:0000256" key="3">
    <source>
        <dbReference type="ARBA" id="ARBA00022618"/>
    </source>
</evidence>
<keyword evidence="2 8" id="KW-1003">Cell membrane</keyword>
<dbReference type="GO" id="GO:0043093">
    <property type="term" value="P:FtsZ-dependent cytokinesis"/>
    <property type="evidence" value="ECO:0007669"/>
    <property type="project" value="UniProtKB-UniRule"/>
</dbReference>
<evidence type="ECO:0000256" key="5">
    <source>
        <dbReference type="ARBA" id="ARBA00022989"/>
    </source>
</evidence>
<dbReference type="PANTHER" id="PTHR37479">
    <property type="entry name" value="CELL DIVISION PROTEIN FTSL"/>
    <property type="match status" value="1"/>
</dbReference>
<dbReference type="GO" id="GO:0005886">
    <property type="term" value="C:plasma membrane"/>
    <property type="evidence" value="ECO:0007669"/>
    <property type="project" value="UniProtKB-SubCell"/>
</dbReference>
<evidence type="ECO:0000256" key="2">
    <source>
        <dbReference type="ARBA" id="ARBA00022475"/>
    </source>
</evidence>
<evidence type="ECO:0000313" key="10">
    <source>
        <dbReference type="EMBL" id="CBA27116.1"/>
    </source>
</evidence>
<comment type="function">
    <text evidence="8">Essential cell division protein. May link together the upstream cell division proteins, which are predominantly cytoplasmic, with the downstream cell division proteins, which are predominantly periplasmic.</text>
</comment>
<evidence type="ECO:0000256" key="9">
    <source>
        <dbReference type="NCBIfam" id="TIGR02209"/>
    </source>
</evidence>
<sequence length="103" mass="11529">MMRINLVLLVAVVFSALYLVGIQYESRRVFTELDKARADSRRLETEFGRLQVAKREQATSARVEQLAREKLQMRQVTPAITSYVTYSAPVPQAGASAAKKGVQ</sequence>
<keyword evidence="7 8" id="KW-0131">Cell cycle</keyword>
<keyword evidence="5 8" id="KW-1133">Transmembrane helix</keyword>
<evidence type="ECO:0000256" key="7">
    <source>
        <dbReference type="ARBA" id="ARBA00023306"/>
    </source>
</evidence>
<comment type="similarity">
    <text evidence="8">Belongs to the FtsL family.</text>
</comment>
<comment type="subcellular location">
    <subcellularLocation>
        <location evidence="8">Cell inner membrane</location>
        <topology evidence="8">Single-pass type II membrane protein</topology>
    </subcellularLocation>
    <subcellularLocation>
        <location evidence="1">Cell membrane</location>
        <topology evidence="1">Single-pass type II membrane protein</topology>
    </subcellularLocation>
    <text evidence="8">Localizes to the division septum where it forms a ring structure.</text>
</comment>
<evidence type="ECO:0000256" key="8">
    <source>
        <dbReference type="HAMAP-Rule" id="MF_00910"/>
    </source>
</evidence>